<accession>A0A2T4IP21</accession>
<dbReference type="EMBL" id="PZJX01000050">
    <property type="protein sequence ID" value="PTE07404.1"/>
    <property type="molecule type" value="Genomic_DNA"/>
</dbReference>
<reference evidence="1 2" key="1">
    <citation type="submission" date="2018-03" db="EMBL/GenBank/DDBJ databases">
        <title>Genome sequence of the symbiotic type strain Mesorhizobium helmanticense CSLC115NT isolated from Lotus corniculatus nodules.</title>
        <authorList>
            <person name="Sannazzaro A.I."/>
            <person name="Torres Tejerizo G.A."/>
            <person name="Dip D."/>
            <person name="Caballero M."/>
            <person name="Pistorio M."/>
            <person name="Estrella M.J."/>
        </authorList>
    </citation>
    <scope>NUCLEOTIDE SEQUENCE [LARGE SCALE GENOMIC DNA]</scope>
    <source>
        <strain evidence="1 2">CSLC115N</strain>
    </source>
</reference>
<keyword evidence="2" id="KW-1185">Reference proteome</keyword>
<evidence type="ECO:0000313" key="1">
    <source>
        <dbReference type="EMBL" id="PTE07404.1"/>
    </source>
</evidence>
<dbReference type="Proteomes" id="UP000240259">
    <property type="component" value="Unassembled WGS sequence"/>
</dbReference>
<name>A0A2T4IP21_9HYPH</name>
<protein>
    <submittedName>
        <fullName evidence="1">Uncharacterized protein</fullName>
    </submittedName>
</protein>
<evidence type="ECO:0000313" key="2">
    <source>
        <dbReference type="Proteomes" id="UP000240259"/>
    </source>
</evidence>
<dbReference type="AlphaFoldDB" id="A0A2T4IP21"/>
<proteinExistence type="predicted"/>
<sequence>MLQFAPERLAKPVFFRISLIVRMLSAKGFADVADTSSACVHSMSAVEEGWTVFANGGGGPI</sequence>
<comment type="caution">
    <text evidence="1">The sequence shown here is derived from an EMBL/GenBank/DDBJ whole genome shotgun (WGS) entry which is preliminary data.</text>
</comment>
<gene>
    <name evidence="1" type="ORF">C9427_27275</name>
</gene>
<organism evidence="1 2">
    <name type="scientific">Mesorhizobium helmanticense</name>
    <dbReference type="NCBI Taxonomy" id="1776423"/>
    <lineage>
        <taxon>Bacteria</taxon>
        <taxon>Pseudomonadati</taxon>
        <taxon>Pseudomonadota</taxon>
        <taxon>Alphaproteobacteria</taxon>
        <taxon>Hyphomicrobiales</taxon>
        <taxon>Phyllobacteriaceae</taxon>
        <taxon>Mesorhizobium</taxon>
    </lineage>
</organism>